<organism evidence="1 2">
    <name type="scientific">Amniculicola lignicola CBS 123094</name>
    <dbReference type="NCBI Taxonomy" id="1392246"/>
    <lineage>
        <taxon>Eukaryota</taxon>
        <taxon>Fungi</taxon>
        <taxon>Dikarya</taxon>
        <taxon>Ascomycota</taxon>
        <taxon>Pezizomycotina</taxon>
        <taxon>Dothideomycetes</taxon>
        <taxon>Pleosporomycetidae</taxon>
        <taxon>Pleosporales</taxon>
        <taxon>Amniculicolaceae</taxon>
        <taxon>Amniculicola</taxon>
    </lineage>
</organism>
<evidence type="ECO:0000313" key="1">
    <source>
        <dbReference type="EMBL" id="KAF1995443.1"/>
    </source>
</evidence>
<keyword evidence="2" id="KW-1185">Reference proteome</keyword>
<evidence type="ECO:0000313" key="2">
    <source>
        <dbReference type="Proteomes" id="UP000799779"/>
    </source>
</evidence>
<accession>A0A6A5W0Z1</accession>
<dbReference type="EMBL" id="ML977639">
    <property type="protein sequence ID" value="KAF1995443.1"/>
    <property type="molecule type" value="Genomic_DNA"/>
</dbReference>
<proteinExistence type="predicted"/>
<name>A0A6A5W0Z1_9PLEO</name>
<protein>
    <submittedName>
        <fullName evidence="1">Uncharacterized protein</fullName>
    </submittedName>
</protein>
<sequence>MPFKDRSLAKSLLETQQQREEGHIRYSIENARLQEFQQQIDSGYGIPIDHPRPAFTGVAKSSYQQLIDDMHDTFSQELVDRVCEFVLVEDGKPTSKHVDLSARKPGTIPFYFRPRFVGDRLARELVHVYYTRFCFAMDLTGPLGIQHFLTFDYFNVGLVPSDWIRKLVITIPLDEVLSLDENTSGDRLWATFKGQLDALHTLKSTRKSVCFDFFLQGHLESPSAQGIYHEACTVRSNFQYTKGFLSMASSRV</sequence>
<gene>
    <name evidence="1" type="ORF">P154DRAFT_580879</name>
</gene>
<dbReference type="Proteomes" id="UP000799779">
    <property type="component" value="Unassembled WGS sequence"/>
</dbReference>
<dbReference type="AlphaFoldDB" id="A0A6A5W0Z1"/>
<reference evidence="1" key="1">
    <citation type="journal article" date="2020" name="Stud. Mycol.">
        <title>101 Dothideomycetes genomes: a test case for predicting lifestyles and emergence of pathogens.</title>
        <authorList>
            <person name="Haridas S."/>
            <person name="Albert R."/>
            <person name="Binder M."/>
            <person name="Bloem J."/>
            <person name="Labutti K."/>
            <person name="Salamov A."/>
            <person name="Andreopoulos B."/>
            <person name="Baker S."/>
            <person name="Barry K."/>
            <person name="Bills G."/>
            <person name="Bluhm B."/>
            <person name="Cannon C."/>
            <person name="Castanera R."/>
            <person name="Culley D."/>
            <person name="Daum C."/>
            <person name="Ezra D."/>
            <person name="Gonzalez J."/>
            <person name="Henrissat B."/>
            <person name="Kuo A."/>
            <person name="Liang C."/>
            <person name="Lipzen A."/>
            <person name="Lutzoni F."/>
            <person name="Magnuson J."/>
            <person name="Mondo S."/>
            <person name="Nolan M."/>
            <person name="Ohm R."/>
            <person name="Pangilinan J."/>
            <person name="Park H.-J."/>
            <person name="Ramirez L."/>
            <person name="Alfaro M."/>
            <person name="Sun H."/>
            <person name="Tritt A."/>
            <person name="Yoshinaga Y."/>
            <person name="Zwiers L.-H."/>
            <person name="Turgeon B."/>
            <person name="Goodwin S."/>
            <person name="Spatafora J."/>
            <person name="Crous P."/>
            <person name="Grigoriev I."/>
        </authorList>
    </citation>
    <scope>NUCLEOTIDE SEQUENCE</scope>
    <source>
        <strain evidence="1">CBS 123094</strain>
    </source>
</reference>